<dbReference type="GO" id="GO:0000166">
    <property type="term" value="F:nucleotide binding"/>
    <property type="evidence" value="ECO:0007669"/>
    <property type="project" value="UniProtKB-KW"/>
</dbReference>
<dbReference type="InterPro" id="IPR008201">
    <property type="entry name" value="HepT-like"/>
</dbReference>
<evidence type="ECO:0000256" key="2">
    <source>
        <dbReference type="ARBA" id="ARBA00022649"/>
    </source>
</evidence>
<protein>
    <submittedName>
        <fullName evidence="6">Uncharacterized protein with HEPN domain</fullName>
    </submittedName>
</protein>
<keyword evidence="5" id="KW-0378">Hydrolase</keyword>
<evidence type="ECO:0000313" key="7">
    <source>
        <dbReference type="Proteomes" id="UP000245412"/>
    </source>
</evidence>
<comment type="caution">
    <text evidence="6">The sequence shown here is derived from an EMBL/GenBank/DDBJ whole genome shotgun (WGS) entry which is preliminary data.</text>
</comment>
<organism evidence="6 7">
    <name type="scientific">Murimonas intestini</name>
    <dbReference type="NCBI Taxonomy" id="1337051"/>
    <lineage>
        <taxon>Bacteria</taxon>
        <taxon>Bacillati</taxon>
        <taxon>Bacillota</taxon>
        <taxon>Clostridia</taxon>
        <taxon>Lachnospirales</taxon>
        <taxon>Lachnospiraceae</taxon>
        <taxon>Murimonas</taxon>
    </lineage>
</organism>
<dbReference type="AlphaFoldDB" id="A0AB73T3K6"/>
<evidence type="ECO:0000256" key="3">
    <source>
        <dbReference type="ARBA" id="ARBA00022722"/>
    </source>
</evidence>
<gene>
    <name evidence="6" type="ORF">C7383_107129</name>
</gene>
<dbReference type="PANTHER" id="PTHR34139:SF1">
    <property type="entry name" value="RNASE MJ1380-RELATED"/>
    <property type="match status" value="1"/>
</dbReference>
<dbReference type="RefSeq" id="WP_109626920.1">
    <property type="nucleotide sequence ID" value="NZ_CABJAT010000004.1"/>
</dbReference>
<dbReference type="EMBL" id="QGGY01000007">
    <property type="protein sequence ID" value="PWJ75122.1"/>
    <property type="molecule type" value="Genomic_DNA"/>
</dbReference>
<evidence type="ECO:0000256" key="1">
    <source>
        <dbReference type="ARBA" id="ARBA00022553"/>
    </source>
</evidence>
<evidence type="ECO:0000313" key="6">
    <source>
        <dbReference type="EMBL" id="PWJ75122.1"/>
    </source>
</evidence>
<reference evidence="6 7" key="1">
    <citation type="submission" date="2018-05" db="EMBL/GenBank/DDBJ databases">
        <authorList>
            <person name="Goeker M."/>
            <person name="Huntemann M."/>
            <person name="Clum A."/>
            <person name="Pillay M."/>
            <person name="Palaniappan K."/>
            <person name="Varghese N."/>
            <person name="Mikhailova N."/>
            <person name="Stamatis D."/>
            <person name="Reddy T."/>
            <person name="Daum C."/>
            <person name="Shapiro N."/>
            <person name="Ivanova N."/>
            <person name="Kyrpides N."/>
            <person name="Woyke T."/>
        </authorList>
    </citation>
    <scope>NUCLEOTIDE SEQUENCE [LARGE SCALE GENOMIC DNA]</scope>
    <source>
        <strain evidence="6 7">DSM 26524</strain>
    </source>
</reference>
<keyword evidence="1" id="KW-0597">Phosphoprotein</keyword>
<evidence type="ECO:0000256" key="5">
    <source>
        <dbReference type="ARBA" id="ARBA00022801"/>
    </source>
</evidence>
<accession>A0AB73T3K6</accession>
<sequence>MKKKTADILEHIRHYCIDVQETLERFGKDKAVFEMDKDFRNSICMSLLQIGELTGHLPEDFREATKATIYWPAIKGMRNLFAHNYGAMDIDRVWETAVEDIPMLLKFCNNTIEMHRMMEQEAVQPEEEWER</sequence>
<dbReference type="Proteomes" id="UP000245412">
    <property type="component" value="Unassembled WGS sequence"/>
</dbReference>
<keyword evidence="7" id="KW-1185">Reference proteome</keyword>
<dbReference type="GO" id="GO:0110001">
    <property type="term" value="C:toxin-antitoxin complex"/>
    <property type="evidence" value="ECO:0007669"/>
    <property type="project" value="InterPro"/>
</dbReference>
<keyword evidence="2" id="KW-1277">Toxin-antitoxin system</keyword>
<evidence type="ECO:0000256" key="4">
    <source>
        <dbReference type="ARBA" id="ARBA00022741"/>
    </source>
</evidence>
<proteinExistence type="predicted"/>
<keyword evidence="3" id="KW-0540">Nuclease</keyword>
<dbReference type="PANTHER" id="PTHR34139">
    <property type="entry name" value="UPF0331 PROTEIN MJ0127"/>
    <property type="match status" value="1"/>
</dbReference>
<name>A0AB73T3K6_9FIRM</name>
<dbReference type="InterPro" id="IPR051813">
    <property type="entry name" value="HepT_RNase_toxin"/>
</dbReference>
<dbReference type="GO" id="GO:0016787">
    <property type="term" value="F:hydrolase activity"/>
    <property type="evidence" value="ECO:0007669"/>
    <property type="project" value="UniProtKB-KW"/>
</dbReference>
<keyword evidence="4" id="KW-0547">Nucleotide-binding</keyword>
<dbReference type="GO" id="GO:0004540">
    <property type="term" value="F:RNA nuclease activity"/>
    <property type="evidence" value="ECO:0007669"/>
    <property type="project" value="InterPro"/>
</dbReference>
<dbReference type="Pfam" id="PF01934">
    <property type="entry name" value="HepT-like"/>
    <property type="match status" value="1"/>
</dbReference>